<keyword evidence="3" id="KW-1185">Reference proteome</keyword>
<evidence type="ECO:0008006" key="4">
    <source>
        <dbReference type="Google" id="ProtNLM"/>
    </source>
</evidence>
<evidence type="ECO:0000256" key="1">
    <source>
        <dbReference type="SAM" id="Phobius"/>
    </source>
</evidence>
<organism evidence="2 3">
    <name type="scientific">Paenibacillus soyae</name>
    <dbReference type="NCBI Taxonomy" id="2969249"/>
    <lineage>
        <taxon>Bacteria</taxon>
        <taxon>Bacillati</taxon>
        <taxon>Bacillota</taxon>
        <taxon>Bacilli</taxon>
        <taxon>Bacillales</taxon>
        <taxon>Paenibacillaceae</taxon>
        <taxon>Paenibacillus</taxon>
    </lineage>
</organism>
<keyword evidence="1" id="KW-0812">Transmembrane</keyword>
<feature type="transmembrane region" description="Helical" evidence="1">
    <location>
        <begin position="56"/>
        <end position="77"/>
    </location>
</feature>
<feature type="transmembrane region" description="Helical" evidence="1">
    <location>
        <begin position="173"/>
        <end position="191"/>
    </location>
</feature>
<dbReference type="RefSeq" id="WP_257444499.1">
    <property type="nucleotide sequence ID" value="NZ_JANIPJ010000004.1"/>
</dbReference>
<dbReference type="AlphaFoldDB" id="A0A9X2MQ94"/>
<gene>
    <name evidence="2" type="ORF">NQZ67_08305</name>
</gene>
<evidence type="ECO:0000313" key="2">
    <source>
        <dbReference type="EMBL" id="MCR2803883.1"/>
    </source>
</evidence>
<accession>A0A9X2MQ94</accession>
<evidence type="ECO:0000313" key="3">
    <source>
        <dbReference type="Proteomes" id="UP001141950"/>
    </source>
</evidence>
<dbReference type="EMBL" id="JANIPJ010000004">
    <property type="protein sequence ID" value="MCR2803883.1"/>
    <property type="molecule type" value="Genomic_DNA"/>
</dbReference>
<feature type="transmembrane region" description="Helical" evidence="1">
    <location>
        <begin position="12"/>
        <end position="36"/>
    </location>
</feature>
<feature type="transmembrane region" description="Helical" evidence="1">
    <location>
        <begin position="89"/>
        <end position="108"/>
    </location>
</feature>
<dbReference type="Proteomes" id="UP001141950">
    <property type="component" value="Unassembled WGS sequence"/>
</dbReference>
<feature type="transmembrane region" description="Helical" evidence="1">
    <location>
        <begin position="197"/>
        <end position="215"/>
    </location>
</feature>
<sequence>MEKKIGEEHNAASLHIRLGAVAFAAAGVLFVLYPVIRPFSDEASLLGAEAFASMEWMNSHVAAIFAFILLSAGWLGLNLSLQASSAKKLATRSLLLSWFGIGLTLPFYGAEVFSLYAIGREAVRQQNPQLMSLAGDIRFGPGFYMILAGLALLAIGAVMAAIAVWTSRLLSKWSAVPFAIGLLSYLPQYTATQPVRIAHGFLIAIGCLWIAAGLWRHARRSSKHSLHHRLYR</sequence>
<reference evidence="2" key="1">
    <citation type="submission" date="2022-08" db="EMBL/GenBank/DDBJ databases">
        <title>The genomic sequence of strain Paenibacillus sp. SCIV0701.</title>
        <authorList>
            <person name="Zhao H."/>
        </authorList>
    </citation>
    <scope>NUCLEOTIDE SEQUENCE</scope>
    <source>
        <strain evidence="2">SCIV0701</strain>
    </source>
</reference>
<comment type="caution">
    <text evidence="2">The sequence shown here is derived from an EMBL/GenBank/DDBJ whole genome shotgun (WGS) entry which is preliminary data.</text>
</comment>
<keyword evidence="1" id="KW-0472">Membrane</keyword>
<feature type="transmembrane region" description="Helical" evidence="1">
    <location>
        <begin position="143"/>
        <end position="166"/>
    </location>
</feature>
<name>A0A9X2MQ94_9BACL</name>
<proteinExistence type="predicted"/>
<keyword evidence="1" id="KW-1133">Transmembrane helix</keyword>
<protein>
    <recommendedName>
        <fullName evidence="4">DUF4386 family protein</fullName>
    </recommendedName>
</protein>